<sequence>MRNEGRALVMLIWCYASLSSNLASAGIATNRDNEFGLSLWSKCKTNYLDECSSEKMNGMRDEFLLGVEEASDMTLSNNFDLGASLEICYIFYLRCSTEQEEAWDFKNEQKRILRDPYPWLPRYSVAK</sequence>
<keyword evidence="1" id="KW-0732">Signal</keyword>
<proteinExistence type="predicted"/>
<feature type="signal peptide" evidence="1">
    <location>
        <begin position="1"/>
        <end position="19"/>
    </location>
</feature>
<protein>
    <submittedName>
        <fullName evidence="2">Uncharacterized protein</fullName>
    </submittedName>
</protein>
<feature type="chain" id="PRO_5035304817" evidence="1">
    <location>
        <begin position="20"/>
        <end position="127"/>
    </location>
</feature>
<accession>A0A8J4TJD7</accession>
<gene>
    <name evidence="2" type="ORF">PHET_02796</name>
</gene>
<keyword evidence="3" id="KW-1185">Reference proteome</keyword>
<dbReference type="Proteomes" id="UP000748531">
    <property type="component" value="Unassembled WGS sequence"/>
</dbReference>
<evidence type="ECO:0000313" key="2">
    <source>
        <dbReference type="EMBL" id="KAF5403737.1"/>
    </source>
</evidence>
<dbReference type="OrthoDB" id="6238685at2759"/>
<evidence type="ECO:0000313" key="3">
    <source>
        <dbReference type="Proteomes" id="UP000748531"/>
    </source>
</evidence>
<name>A0A8J4TJD7_9TREM</name>
<evidence type="ECO:0000256" key="1">
    <source>
        <dbReference type="SAM" id="SignalP"/>
    </source>
</evidence>
<dbReference type="AlphaFoldDB" id="A0A8J4TJD7"/>
<dbReference type="EMBL" id="LUCH01001069">
    <property type="protein sequence ID" value="KAF5403737.1"/>
    <property type="molecule type" value="Genomic_DNA"/>
</dbReference>
<organism evidence="2 3">
    <name type="scientific">Paragonimus heterotremus</name>
    <dbReference type="NCBI Taxonomy" id="100268"/>
    <lineage>
        <taxon>Eukaryota</taxon>
        <taxon>Metazoa</taxon>
        <taxon>Spiralia</taxon>
        <taxon>Lophotrochozoa</taxon>
        <taxon>Platyhelminthes</taxon>
        <taxon>Trematoda</taxon>
        <taxon>Digenea</taxon>
        <taxon>Plagiorchiida</taxon>
        <taxon>Troglotremata</taxon>
        <taxon>Troglotrematidae</taxon>
        <taxon>Paragonimus</taxon>
    </lineage>
</organism>
<comment type="caution">
    <text evidence="2">The sequence shown here is derived from an EMBL/GenBank/DDBJ whole genome shotgun (WGS) entry which is preliminary data.</text>
</comment>
<reference evidence="2" key="1">
    <citation type="submission" date="2019-05" db="EMBL/GenBank/DDBJ databases">
        <title>Annotation for the trematode Paragonimus heterotremus.</title>
        <authorList>
            <person name="Choi Y.-J."/>
        </authorList>
    </citation>
    <scope>NUCLEOTIDE SEQUENCE</scope>
    <source>
        <strain evidence="2">LC</strain>
    </source>
</reference>